<dbReference type="EMBL" id="CP043494">
    <property type="protein sequence ID" value="WNG46742.1"/>
    <property type="molecule type" value="Genomic_DNA"/>
</dbReference>
<keyword evidence="4" id="KW-1185">Reference proteome</keyword>
<dbReference type="Pfam" id="PF13205">
    <property type="entry name" value="Big_5"/>
    <property type="match status" value="1"/>
</dbReference>
<dbReference type="InterPro" id="IPR032812">
    <property type="entry name" value="SbsA_Ig"/>
</dbReference>
<evidence type="ECO:0000313" key="3">
    <source>
        <dbReference type="EMBL" id="WNG46742.1"/>
    </source>
</evidence>
<name>A0ABY9WSH8_9BACT</name>
<keyword evidence="1" id="KW-0732">Signal</keyword>
<proteinExistence type="predicted"/>
<dbReference type="Proteomes" id="UP001611383">
    <property type="component" value="Chromosome"/>
</dbReference>
<feature type="domain" description="SbsA Ig-like" evidence="2">
    <location>
        <begin position="30"/>
        <end position="146"/>
    </location>
</feature>
<evidence type="ECO:0000256" key="1">
    <source>
        <dbReference type="ARBA" id="ARBA00022729"/>
    </source>
</evidence>
<evidence type="ECO:0000313" key="4">
    <source>
        <dbReference type="Proteomes" id="UP001611383"/>
    </source>
</evidence>
<protein>
    <recommendedName>
        <fullName evidence="2">SbsA Ig-like domain-containing protein</fullName>
    </recommendedName>
</protein>
<organism evidence="3 4">
    <name type="scientific">Archangium minus</name>
    <dbReference type="NCBI Taxonomy" id="83450"/>
    <lineage>
        <taxon>Bacteria</taxon>
        <taxon>Pseudomonadati</taxon>
        <taxon>Myxococcota</taxon>
        <taxon>Myxococcia</taxon>
        <taxon>Myxococcales</taxon>
        <taxon>Cystobacterineae</taxon>
        <taxon>Archangiaceae</taxon>
        <taxon>Archangium</taxon>
    </lineage>
</organism>
<reference evidence="3 4" key="1">
    <citation type="submission" date="2019-08" db="EMBL/GenBank/DDBJ databases">
        <title>Archangium and Cystobacter genomes.</title>
        <authorList>
            <person name="Chen I.-C.K."/>
            <person name="Wielgoss S."/>
        </authorList>
    </citation>
    <scope>NUCLEOTIDE SEQUENCE [LARGE SCALE GENOMIC DNA]</scope>
    <source>
        <strain evidence="3 4">Cbm 6</strain>
    </source>
</reference>
<accession>A0ABY9WSH8</accession>
<sequence>MPLMRRLLLIGLLGCAACLEPGDPFLAERDMDPPDVVSTEPSAGGTLPVSGQLEVLFSETMDVRTLRPGIAIFEGRAEVPLRLTVPPSSDAEANLERGDVPYTVTVSAAEAGAFKPGTAYTLVLRTSLTDYEGNPLAQEVRVPFRTAP</sequence>
<gene>
    <name evidence="3" type="ORF">F0U60_23445</name>
</gene>
<evidence type="ECO:0000259" key="2">
    <source>
        <dbReference type="Pfam" id="PF13205"/>
    </source>
</evidence>